<organism evidence="1 2">
    <name type="scientific">Natrinema altunense (strain JCM 12890 / CGMCC 1.3731 / AJ2)</name>
    <dbReference type="NCBI Taxonomy" id="1227494"/>
    <lineage>
        <taxon>Archaea</taxon>
        <taxon>Methanobacteriati</taxon>
        <taxon>Methanobacteriota</taxon>
        <taxon>Stenosarchaea group</taxon>
        <taxon>Halobacteria</taxon>
        <taxon>Halobacteriales</taxon>
        <taxon>Natrialbaceae</taxon>
        <taxon>Natrinema</taxon>
    </lineage>
</organism>
<keyword evidence="2" id="KW-1185">Reference proteome</keyword>
<evidence type="ECO:0000313" key="2">
    <source>
        <dbReference type="Proteomes" id="UP000011511"/>
    </source>
</evidence>
<protein>
    <submittedName>
        <fullName evidence="1">Uncharacterized protein</fullName>
    </submittedName>
</protein>
<proteinExistence type="predicted"/>
<dbReference type="AlphaFoldDB" id="L9ZYQ9"/>
<gene>
    <name evidence="1" type="ORF">C485_01365</name>
</gene>
<accession>L9ZYQ9</accession>
<name>L9ZYQ9_NATA2</name>
<sequence length="69" mass="7623">MPVSRDAFEGRFAVTMSSAECDLDSRTLDELIEVVVLDEASVRERLDDRNPIVDSYSSDFVAIVVSLGI</sequence>
<evidence type="ECO:0000313" key="1">
    <source>
        <dbReference type="EMBL" id="ELY91635.1"/>
    </source>
</evidence>
<comment type="caution">
    <text evidence="1">The sequence shown here is derived from an EMBL/GenBank/DDBJ whole genome shotgun (WGS) entry which is preliminary data.</text>
</comment>
<dbReference type="Proteomes" id="UP000011511">
    <property type="component" value="Unassembled WGS sequence"/>
</dbReference>
<dbReference type="EMBL" id="AOIK01000003">
    <property type="protein sequence ID" value="ELY91635.1"/>
    <property type="molecule type" value="Genomic_DNA"/>
</dbReference>
<reference evidence="1 2" key="1">
    <citation type="journal article" date="2014" name="PLoS Genet.">
        <title>Phylogenetically driven sequencing of extremely halophilic archaea reveals strategies for static and dynamic osmo-response.</title>
        <authorList>
            <person name="Becker E.A."/>
            <person name="Seitzer P.M."/>
            <person name="Tritt A."/>
            <person name="Larsen D."/>
            <person name="Krusor M."/>
            <person name="Yao A.I."/>
            <person name="Wu D."/>
            <person name="Madern D."/>
            <person name="Eisen J.A."/>
            <person name="Darling A.E."/>
            <person name="Facciotti M.T."/>
        </authorList>
    </citation>
    <scope>NUCLEOTIDE SEQUENCE [LARGE SCALE GENOMIC DNA]</scope>
    <source>
        <strain evidence="1 2">JCM 12890</strain>
    </source>
</reference>